<dbReference type="GO" id="GO:0016773">
    <property type="term" value="F:phosphotransferase activity, alcohol group as acceptor"/>
    <property type="evidence" value="ECO:0007669"/>
    <property type="project" value="InterPro"/>
</dbReference>
<dbReference type="Proteomes" id="UP000214646">
    <property type="component" value="Unassembled WGS sequence"/>
</dbReference>
<dbReference type="SUPFAM" id="SSF53613">
    <property type="entry name" value="Ribokinase-like"/>
    <property type="match status" value="1"/>
</dbReference>
<organism evidence="4 5">
    <name type="scientific">Fimbriiglobus ruber</name>
    <dbReference type="NCBI Taxonomy" id="1908690"/>
    <lineage>
        <taxon>Bacteria</taxon>
        <taxon>Pseudomonadati</taxon>
        <taxon>Planctomycetota</taxon>
        <taxon>Planctomycetia</taxon>
        <taxon>Gemmatales</taxon>
        <taxon>Gemmataceae</taxon>
        <taxon>Fimbriiglobus</taxon>
    </lineage>
</organism>
<dbReference type="GO" id="GO:0033786">
    <property type="term" value="F:heptose-1-phosphate adenylyltransferase activity"/>
    <property type="evidence" value="ECO:0007669"/>
    <property type="project" value="TreeGrafter"/>
</dbReference>
<evidence type="ECO:0000259" key="3">
    <source>
        <dbReference type="Pfam" id="PF00294"/>
    </source>
</evidence>
<dbReference type="InterPro" id="IPR029056">
    <property type="entry name" value="Ribokinase-like"/>
</dbReference>
<dbReference type="InterPro" id="IPR011913">
    <property type="entry name" value="RfaE_dom_I"/>
</dbReference>
<evidence type="ECO:0000313" key="5">
    <source>
        <dbReference type="Proteomes" id="UP000214646"/>
    </source>
</evidence>
<dbReference type="GO" id="GO:0033785">
    <property type="term" value="F:heptose 7-phosphate kinase activity"/>
    <property type="evidence" value="ECO:0007669"/>
    <property type="project" value="TreeGrafter"/>
</dbReference>
<dbReference type="InterPro" id="IPR011611">
    <property type="entry name" value="PfkB_dom"/>
</dbReference>
<proteinExistence type="predicted"/>
<dbReference type="FunFam" id="3.40.1190.20:FF:000002">
    <property type="entry name" value="Bifunctional protein HldE"/>
    <property type="match status" value="1"/>
</dbReference>
<gene>
    <name evidence="4" type="ORF">FRUB_08419</name>
</gene>
<dbReference type="CDD" id="cd01172">
    <property type="entry name" value="RfaE_like"/>
    <property type="match status" value="1"/>
</dbReference>
<dbReference type="PANTHER" id="PTHR46969:SF1">
    <property type="entry name" value="BIFUNCTIONAL PROTEIN HLDE"/>
    <property type="match status" value="1"/>
</dbReference>
<reference evidence="5" key="1">
    <citation type="submission" date="2017-06" db="EMBL/GenBank/DDBJ databases">
        <title>Genome analysis of Fimbriiglobus ruber SP5, the first member of the order Planctomycetales with confirmed chitinolytic capability.</title>
        <authorList>
            <person name="Ravin N.V."/>
            <person name="Rakitin A.L."/>
            <person name="Ivanova A.A."/>
            <person name="Beletsky A.V."/>
            <person name="Kulichevskaya I.S."/>
            <person name="Mardanov A.V."/>
            <person name="Dedysh S.N."/>
        </authorList>
    </citation>
    <scope>NUCLEOTIDE SEQUENCE [LARGE SCALE GENOMIC DNA]</scope>
    <source>
        <strain evidence="5">SP5</strain>
    </source>
</reference>
<keyword evidence="5" id="KW-1185">Reference proteome</keyword>
<dbReference type="GO" id="GO:0005829">
    <property type="term" value="C:cytosol"/>
    <property type="evidence" value="ECO:0007669"/>
    <property type="project" value="TreeGrafter"/>
</dbReference>
<dbReference type="InterPro" id="IPR002173">
    <property type="entry name" value="Carboh/pur_kinase_PfkB_CS"/>
</dbReference>
<evidence type="ECO:0000313" key="4">
    <source>
        <dbReference type="EMBL" id="OWK35856.1"/>
    </source>
</evidence>
<dbReference type="OrthoDB" id="9802794at2"/>
<dbReference type="RefSeq" id="WP_088258957.1">
    <property type="nucleotide sequence ID" value="NZ_NIDE01000017.1"/>
</dbReference>
<evidence type="ECO:0000256" key="1">
    <source>
        <dbReference type="ARBA" id="ARBA00022679"/>
    </source>
</evidence>
<evidence type="ECO:0000256" key="2">
    <source>
        <dbReference type="ARBA" id="ARBA00022777"/>
    </source>
</evidence>
<dbReference type="AlphaFoldDB" id="A0A225DEU6"/>
<protein>
    <submittedName>
        <fullName evidence="4">ADP-heptose synthase</fullName>
    </submittedName>
</protein>
<sequence length="326" mass="33881">MTGNDLLSRFRGCRVLVVGDLMLDEFVWGQVNRISPEAPVPVVEVTRRSSTPGGAANTAANIGSLGGEPVLAGVIGDDAGGTRVCELLRDLGVETAPVVRDPGRPTTTKTRVIAHSQQVVRIDHEAPGPVAAAVRAELLDRIAAALPAVRGCVVSDYGKGVVTPDFVGQLIARARAAGVPIVVDPKGTDYVKYRGATLVKPNQLEAGKVLNRDLRTDPDVDTAGTDLLELLGPDTSVLVTRGAHGMSLFEHARQPVHIPAQAREVYDVTGAGDTVAGTLALSLAVGGDLEAACRLASLAAAIVVGKVGTATCSFEELKAAQQVVKW</sequence>
<feature type="domain" description="Carbohydrate kinase PfkB" evidence="3">
    <location>
        <begin position="15"/>
        <end position="312"/>
    </location>
</feature>
<dbReference type="NCBIfam" id="TIGR02198">
    <property type="entry name" value="rfaE_dom_I"/>
    <property type="match status" value="1"/>
</dbReference>
<dbReference type="Pfam" id="PF00294">
    <property type="entry name" value="PfkB"/>
    <property type="match status" value="1"/>
</dbReference>
<dbReference type="PANTHER" id="PTHR46969">
    <property type="entry name" value="BIFUNCTIONAL PROTEIN HLDE"/>
    <property type="match status" value="1"/>
</dbReference>
<dbReference type="EMBL" id="NIDE01000017">
    <property type="protein sequence ID" value="OWK35856.1"/>
    <property type="molecule type" value="Genomic_DNA"/>
</dbReference>
<dbReference type="PROSITE" id="PS00583">
    <property type="entry name" value="PFKB_KINASES_1"/>
    <property type="match status" value="1"/>
</dbReference>
<keyword evidence="2" id="KW-0418">Kinase</keyword>
<comment type="caution">
    <text evidence="4">The sequence shown here is derived from an EMBL/GenBank/DDBJ whole genome shotgun (WGS) entry which is preliminary data.</text>
</comment>
<accession>A0A225DEU6</accession>
<keyword evidence="1" id="KW-0808">Transferase</keyword>
<name>A0A225DEU6_9BACT</name>
<dbReference type="Gene3D" id="3.40.1190.20">
    <property type="match status" value="1"/>
</dbReference>